<dbReference type="EMBL" id="CP047142">
    <property type="protein sequence ID" value="QHQ68363.1"/>
    <property type="molecule type" value="Genomic_DNA"/>
</dbReference>
<evidence type="ECO:0000313" key="7">
    <source>
        <dbReference type="EMBL" id="MDT9609893.1"/>
    </source>
</evidence>
<evidence type="ECO:0000313" key="20">
    <source>
        <dbReference type="Proteomes" id="UP000289808"/>
    </source>
</evidence>
<evidence type="ECO:0000313" key="12">
    <source>
        <dbReference type="EMBL" id="QHQ68363.1"/>
    </source>
</evidence>
<dbReference type="Proteomes" id="UP001230300">
    <property type="component" value="Unassembled WGS sequence"/>
</dbReference>
<accession>A0A109DNA4</accession>
<evidence type="ECO:0000313" key="26">
    <source>
        <dbReference type="Proteomes" id="UP000464915"/>
    </source>
</evidence>
<evidence type="ECO:0000313" key="18">
    <source>
        <dbReference type="Proteomes" id="UP000231914"/>
    </source>
</evidence>
<reference evidence="4 24" key="8">
    <citation type="submission" date="2019-09" db="EMBL/GenBank/DDBJ databases">
        <title>Investigation of probiotic properties of different lactic acid bacteria.</title>
        <authorList>
            <person name="Jaomanjaka F."/>
            <person name="Blanc P."/>
        </authorList>
    </citation>
    <scope>NUCLEOTIDE SEQUENCE [LARGE SCALE GENOMIC DNA]</scope>
    <source>
        <strain evidence="4 24">BIO6272</strain>
    </source>
</reference>
<dbReference type="OMA" id="AVSCMYL"/>
<dbReference type="Proteomes" id="UP000464915">
    <property type="component" value="Chromosome"/>
</dbReference>
<dbReference type="Proteomes" id="UP000430323">
    <property type="component" value="Unassembled WGS sequence"/>
</dbReference>
<keyword evidence="1" id="KW-0472">Membrane</keyword>
<reference evidence="10 18" key="3">
    <citation type="submission" date="2016-10" db="EMBL/GenBank/DDBJ databases">
        <title>WGS of isloates from the oral cavity of healthy individuals.</title>
        <authorList>
            <person name="Sharma S."/>
            <person name="Pal V.K."/>
            <person name="Patil P.B."/>
            <person name="Korpole S."/>
            <person name="Grover V."/>
        </authorList>
    </citation>
    <scope>NUCLEOTIDE SEQUENCE [LARGE SCALE GENOMIC DNA]</scope>
    <source>
        <strain evidence="10 18">DISK12</strain>
    </source>
</reference>
<reference evidence="22 23" key="7">
    <citation type="submission" date="2019-09" db="EMBL/GenBank/DDBJ databases">
        <title>Comparative analysis of L. crispatus genomes revealed niche specific adaptation to different host and body sites.</title>
        <authorList>
            <person name="Pan M."/>
            <person name="Hidalgo-Cantabrana C."/>
            <person name="Barrangou R."/>
        </authorList>
    </citation>
    <scope>NUCLEOTIDE SEQUENCE [LARGE SCALE GENOMIC DNA]</scope>
    <source>
        <strain evidence="3 23">NCK2488</strain>
        <strain evidence="2 22">NCK973</strain>
    </source>
</reference>
<evidence type="ECO:0000313" key="14">
    <source>
        <dbReference type="EMBL" id="RXF58720.1"/>
    </source>
</evidence>
<dbReference type="GeneID" id="69823145"/>
<reference evidence="11 19" key="5">
    <citation type="submission" date="2017-12" db="EMBL/GenBank/DDBJ databases">
        <title>Phylogenetic diversity of female urinary microbiome.</title>
        <authorList>
            <person name="Thomas-White K."/>
            <person name="Wolfe A.J."/>
        </authorList>
    </citation>
    <scope>NUCLEOTIDE SEQUENCE [LARGE SCALE GENOMIC DNA]</scope>
    <source>
        <strain evidence="11 19">UMB0085</strain>
    </source>
</reference>
<feature type="transmembrane region" description="Helical" evidence="1">
    <location>
        <begin position="6"/>
        <end position="30"/>
    </location>
</feature>
<dbReference type="EMBL" id="JASOGN010000001">
    <property type="protein sequence ID" value="MDK6501628.1"/>
    <property type="molecule type" value="Genomic_DNA"/>
</dbReference>
<dbReference type="EMBL" id="JAVTXN010000034">
    <property type="protein sequence ID" value="MDT9609893.1"/>
    <property type="molecule type" value="Genomic_DNA"/>
</dbReference>
<dbReference type="PATRIC" id="fig|47770.28.peg.1963"/>
<dbReference type="EMBL" id="VUAO01000002">
    <property type="protein sequence ID" value="KAA8799534.1"/>
    <property type="molecule type" value="Genomic_DNA"/>
</dbReference>
<dbReference type="Proteomes" id="UP000235119">
    <property type="component" value="Unassembled WGS sequence"/>
</dbReference>
<dbReference type="EMBL" id="VUAV01000005">
    <property type="protein sequence ID" value="KAA8813525.1"/>
    <property type="molecule type" value="Genomic_DNA"/>
</dbReference>
<reference evidence="14 20" key="6">
    <citation type="submission" date="2019-01" db="EMBL/GenBank/DDBJ databases">
        <title>The genome sequence of Lactobacillus crispatus L49.</title>
        <authorList>
            <person name="Zhong J."/>
            <person name="Zhang J."/>
        </authorList>
    </citation>
    <scope>NUCLEOTIDE SEQUENCE [LARGE SCALE GENOMIC DNA]</scope>
    <source>
        <strain evidence="14 20">L49</strain>
    </source>
</reference>
<keyword evidence="1" id="KW-1133">Transmembrane helix</keyword>
<evidence type="ECO:0000313" key="2">
    <source>
        <dbReference type="EMBL" id="KAA8799534.1"/>
    </source>
</evidence>
<reference evidence="7" key="13">
    <citation type="submission" date="2023-08" db="EMBL/GenBank/DDBJ databases">
        <title>Lactobacillus from the Female Urinary Tract.</title>
        <authorList>
            <person name="Stegman N."/>
            <person name="Jackson B."/>
            <person name="Steiling M."/>
            <person name="Sedano C."/>
            <person name="Wolfe A."/>
            <person name="Putonti C."/>
        </authorList>
    </citation>
    <scope>NUCLEOTIDE SEQUENCE</scope>
    <source>
        <strain evidence="7">UMB5661</strain>
    </source>
</reference>
<dbReference type="EMBL" id="SCLX01000012">
    <property type="protein sequence ID" value="RXF58720.1"/>
    <property type="molecule type" value="Genomic_DNA"/>
</dbReference>
<reference evidence="15 21" key="4">
    <citation type="submission" date="2017-06" db="EMBL/GenBank/DDBJ databases">
        <authorList>
            <person name="Swanenburg J."/>
            <person name="Kort R."/>
        </authorList>
    </citation>
    <scope>NUCLEOTIDE SEQUENCE [LARGE SCALE GENOMIC DNA]</scope>
    <source>
        <strain evidence="15 21">RL05</strain>
    </source>
</reference>
<evidence type="ECO:0000313" key="4">
    <source>
        <dbReference type="EMBL" id="KAB1971482.1"/>
    </source>
</evidence>
<dbReference type="RefSeq" id="WP_005728527.1">
    <property type="nucleotide sequence ID" value="NZ_AP025162.1"/>
</dbReference>
<reference evidence="12 26" key="9">
    <citation type="submission" date="2019-12" db="EMBL/GenBank/DDBJ databases">
        <title>Complete Genome Sequences of Lactobacillus strains, C25 and P38, Isolated from Chicken Cecum.</title>
        <authorList>
            <person name="Hassan H.M."/>
            <person name="Mendoza M."/>
            <person name="Rezvani M."/>
            <person name="Koci M.D."/>
            <person name="Dickey A.N."/>
            <person name="Scholl E.H."/>
        </authorList>
    </citation>
    <scope>NUCLEOTIDE SEQUENCE [LARGE SCALE GENOMIC DNA]</scope>
    <source>
        <strain evidence="12 26">C25</strain>
    </source>
</reference>
<accession>A0A6P1TYP3</accession>
<gene>
    <name evidence="5" type="ORF">AEL95_01990</name>
    <name evidence="9" type="ORF">AYP82_02200</name>
    <name evidence="10" type="ORF">BHU41_05270</name>
    <name evidence="15" type="ORF">CEE75_04235</name>
    <name evidence="11" type="ORF">CYJ79_00830</name>
    <name evidence="14" type="ORF">ERD32_03260</name>
    <name evidence="2" type="ORF">F1C02_01410</name>
    <name evidence="3" type="ORF">F1C09_01490</name>
    <name evidence="4" type="ORF">F8251_08985</name>
    <name evidence="12" type="ORF">GSR61_07250</name>
    <name evidence="8" type="ORF">GTK63_01455</name>
    <name evidence="13" type="ORF">GTO85_08480</name>
    <name evidence="6" type="ORF">QP235_00095</name>
    <name evidence="7" type="ORF">RON39_07105</name>
</gene>
<reference evidence="13 27" key="10">
    <citation type="submission" date="2020-01" db="EMBL/GenBank/DDBJ databases">
        <title>Complete and circular genome sequences of six lactobacillus isolates from horses.</title>
        <authorList>
            <person name="Hassan H.M."/>
        </authorList>
    </citation>
    <scope>NUCLEOTIDE SEQUENCE [LARGE SCALE GENOMIC DNA]</scope>
    <source>
        <strain evidence="13 27">1D</strain>
    </source>
</reference>
<dbReference type="Proteomes" id="UP000289808">
    <property type="component" value="Unassembled WGS sequence"/>
</dbReference>
<dbReference type="Proteomes" id="UP001253287">
    <property type="component" value="Unassembled WGS sequence"/>
</dbReference>
<dbReference type="Proteomes" id="UP000322051">
    <property type="component" value="Unassembled WGS sequence"/>
</dbReference>
<dbReference type="EMBL" id="WBOB01000065">
    <property type="protein sequence ID" value="KAB1971482.1"/>
    <property type="molecule type" value="Genomic_DNA"/>
</dbReference>
<dbReference type="EMBL" id="LYQW01000047">
    <property type="protein sequence ID" value="OXC21124.1"/>
    <property type="molecule type" value="Genomic_DNA"/>
</dbReference>
<evidence type="ECO:0000313" key="25">
    <source>
        <dbReference type="Proteomes" id="UP000460132"/>
    </source>
</evidence>
<dbReference type="EMBL" id="CP047415">
    <property type="protein sequence ID" value="QLL74381.1"/>
    <property type="molecule type" value="Genomic_DNA"/>
</dbReference>
<evidence type="ECO:0000313" key="11">
    <source>
        <dbReference type="EMBL" id="PLT12198.1"/>
    </source>
</evidence>
<sequence length="89" mass="10233">MIKVKGFLVIESFIAIIIAVIAVSCFYITVAENQKNGREMELKTDRAYAYHILTKTDLEQVTVHDRIYQKAGRNHVWDATTKQTFAVKE</sequence>
<organism evidence="5 16">
    <name type="scientific">Lactobacillus crispatus</name>
    <dbReference type="NCBI Taxonomy" id="47770"/>
    <lineage>
        <taxon>Bacteria</taxon>
        <taxon>Bacillati</taxon>
        <taxon>Bacillota</taxon>
        <taxon>Bacilli</taxon>
        <taxon>Lactobacillales</taxon>
        <taxon>Lactobacillaceae</taxon>
        <taxon>Lactobacillus</taxon>
    </lineage>
</organism>
<dbReference type="Proteomes" id="UP000231914">
    <property type="component" value="Unassembled WGS sequence"/>
</dbReference>
<reference evidence="9 17" key="2">
    <citation type="submission" date="2016-05" db="EMBL/GenBank/DDBJ databases">
        <authorList>
            <person name="Johnson T.J."/>
            <person name="Youmans B.P."/>
            <person name="Case K.A."/>
        </authorList>
    </citation>
    <scope>NUCLEOTIDE SEQUENCE [LARGE SCALE GENOMIC DNA]</scope>
    <source>
        <strain evidence="9 17">UMNLC6</strain>
    </source>
</reference>
<evidence type="ECO:0000313" key="15">
    <source>
        <dbReference type="EMBL" id="TDN32458.1"/>
    </source>
</evidence>
<keyword evidence="1" id="KW-0812">Transmembrane</keyword>
<dbReference type="Proteomes" id="UP000324504">
    <property type="component" value="Unassembled WGS sequence"/>
</dbReference>
<evidence type="ECO:0000313" key="3">
    <source>
        <dbReference type="EMBL" id="KAA8813525.1"/>
    </source>
</evidence>
<dbReference type="EMBL" id="PKIW01000002">
    <property type="protein sequence ID" value="PLT12198.1"/>
    <property type="molecule type" value="Genomic_DNA"/>
</dbReference>
<evidence type="ECO:0000313" key="22">
    <source>
        <dbReference type="Proteomes" id="UP000322051"/>
    </source>
</evidence>
<evidence type="ECO:0000313" key="23">
    <source>
        <dbReference type="Proteomes" id="UP000324504"/>
    </source>
</evidence>
<dbReference type="Proteomes" id="UP000295195">
    <property type="component" value="Unassembled WGS sequence"/>
</dbReference>
<dbReference type="AlphaFoldDB" id="A0A109DNA4"/>
<evidence type="ECO:0008006" key="28">
    <source>
        <dbReference type="Google" id="ProtNLM"/>
    </source>
</evidence>
<protein>
    <recommendedName>
        <fullName evidence="28">Type II secretion system protein</fullName>
    </recommendedName>
</protein>
<evidence type="ECO:0000313" key="21">
    <source>
        <dbReference type="Proteomes" id="UP000295195"/>
    </source>
</evidence>
<proteinExistence type="predicted"/>
<dbReference type="Proteomes" id="UP000510660">
    <property type="component" value="Chromosome"/>
</dbReference>
<dbReference type="EMBL" id="WWFF01000002">
    <property type="protein sequence ID" value="MYN53003.1"/>
    <property type="molecule type" value="Genomic_DNA"/>
</dbReference>
<dbReference type="EMBL" id="LJGP01000007">
    <property type="protein sequence ID" value="KWU04636.1"/>
    <property type="molecule type" value="Genomic_DNA"/>
</dbReference>
<evidence type="ECO:0000256" key="1">
    <source>
        <dbReference type="SAM" id="Phobius"/>
    </source>
</evidence>
<dbReference type="EMBL" id="MKXG01000012">
    <property type="protein sequence ID" value="PJZ17522.1"/>
    <property type="molecule type" value="Genomic_DNA"/>
</dbReference>
<dbReference type="Proteomes" id="UP000198437">
    <property type="component" value="Unassembled WGS sequence"/>
</dbReference>
<reference evidence="5 16" key="1">
    <citation type="journal article" date="2016" name="Microbiology (Mosc.)">
        <title>Comparison of Lactobacillus crispatus isolates from Lactobacillus-dominated vaginal microbiomes with isolates from microbiomes containing bacterial vaginosis-associated bacteria.</title>
        <authorList>
            <person name="Abdelmaksoud A.A."/>
            <person name="Koparde V.N."/>
            <person name="Sheth N.U."/>
            <person name="Serrano M.G."/>
            <person name="Glascock A.L."/>
            <person name="Fettweis J.M."/>
            <person name="Strauss Iii J.F."/>
            <person name="Buck G.A."/>
            <person name="Jefferson K.K."/>
        </authorList>
    </citation>
    <scope>NUCLEOTIDE SEQUENCE [LARGE SCALE GENOMIC DNA]</scope>
    <source>
        <strain evidence="5 16">VMC3</strain>
    </source>
</reference>
<name>A0A109DNA4_9LACO</name>
<evidence type="ECO:0000313" key="24">
    <source>
        <dbReference type="Proteomes" id="UP000430323"/>
    </source>
</evidence>
<evidence type="ECO:0000313" key="17">
    <source>
        <dbReference type="Proteomes" id="UP000198437"/>
    </source>
</evidence>
<dbReference type="Proteomes" id="UP000067598">
    <property type="component" value="Unassembled WGS sequence"/>
</dbReference>
<reference evidence="8 25" key="11">
    <citation type="submission" date="2020-01" db="EMBL/GenBank/DDBJ databases">
        <title>Vaginal microbiome of pregnant Indian women: Insights into the genome of dominants Lactobacillus species.</title>
        <authorList>
            <person name="Das B."/>
            <person name="Mehta O."/>
            <person name="Ghosh T.S."/>
            <person name="Kothidar A."/>
            <person name="Gowtham M.R."/>
            <person name="Mitra R."/>
            <person name="Kshetrapal P."/>
            <person name="Wadhwa N."/>
            <person name="Thiruvengadam R."/>
            <person name="Nair G.B."/>
            <person name="Bhatnagar S."/>
            <person name="Pore S."/>
        </authorList>
    </citation>
    <scope>NUCLEOTIDE SEQUENCE [LARGE SCALE GENOMIC DNA]</scope>
    <source>
        <strain evidence="8 25">Indica2</strain>
    </source>
</reference>
<dbReference type="PROSITE" id="PS51257">
    <property type="entry name" value="PROKAR_LIPOPROTEIN"/>
    <property type="match status" value="1"/>
</dbReference>
<evidence type="ECO:0000313" key="19">
    <source>
        <dbReference type="Proteomes" id="UP000235119"/>
    </source>
</evidence>
<evidence type="ECO:0000313" key="27">
    <source>
        <dbReference type="Proteomes" id="UP000510660"/>
    </source>
</evidence>
<evidence type="ECO:0000313" key="16">
    <source>
        <dbReference type="Proteomes" id="UP000067598"/>
    </source>
</evidence>
<dbReference type="Proteomes" id="UP000460132">
    <property type="component" value="Unassembled WGS sequence"/>
</dbReference>
<evidence type="ECO:0000313" key="13">
    <source>
        <dbReference type="EMBL" id="QLL74381.1"/>
    </source>
</evidence>
<evidence type="ECO:0000313" key="8">
    <source>
        <dbReference type="EMBL" id="MYN53003.1"/>
    </source>
</evidence>
<evidence type="ECO:0000313" key="5">
    <source>
        <dbReference type="EMBL" id="KWU04636.1"/>
    </source>
</evidence>
<evidence type="ECO:0000313" key="6">
    <source>
        <dbReference type="EMBL" id="MDK6501628.1"/>
    </source>
</evidence>
<evidence type="ECO:0000313" key="10">
    <source>
        <dbReference type="EMBL" id="PJZ17522.1"/>
    </source>
</evidence>
<reference evidence="6" key="12">
    <citation type="submission" date="2023-05" db="EMBL/GenBank/DDBJ databases">
        <title>Cataloging the Phylogenetic Diversity of Human Bladder Bacteria.</title>
        <authorList>
            <person name="Du J."/>
        </authorList>
    </citation>
    <scope>NUCLEOTIDE SEQUENCE</scope>
    <source>
        <strain evidence="6">UMB9226</strain>
    </source>
</reference>
<evidence type="ECO:0000313" key="9">
    <source>
        <dbReference type="EMBL" id="OXC21124.1"/>
    </source>
</evidence>
<dbReference type="EMBL" id="NKLP01000070">
    <property type="protein sequence ID" value="TDN32458.1"/>
    <property type="molecule type" value="Genomic_DNA"/>
</dbReference>